<dbReference type="EMBL" id="JAVRHR010000003">
    <property type="protein sequence ID" value="MDT0608050.1"/>
    <property type="molecule type" value="Genomic_DNA"/>
</dbReference>
<sequence length="270" mass="30961">MRLIIRFLRSIFLFGCIVLVHSCDEQIKNSYRDDIGQCIPEGQKAIVNLKYTDSPGGETRYFIDCEMFNGDTCTNLVTVHDFEFLKIGDTISRESARNECLKIHGVPCKEANRLSLKIILFVLIFIGIPFFIDFVYGDKLNELFKSTWVGKVWYVIKKFFKKLVHVEYGFNIFCLIVGTAEVLLGIVLWKLGIEIYGSVGFLFIVKWLLLFTTAAIVLLWIFGGLDNLMKNLTIISLGTIFICMITLFFGLLGLSYVDMVKFHFENMRSS</sequence>
<feature type="transmembrane region" description="Helical" evidence="1">
    <location>
        <begin position="234"/>
        <end position="257"/>
    </location>
</feature>
<keyword evidence="1" id="KW-1133">Transmembrane helix</keyword>
<proteinExistence type="predicted"/>
<name>A0ABU3ACZ0_9FLAO</name>
<organism evidence="2 3">
    <name type="scientific">Croceitalea rosinachiae</name>
    <dbReference type="NCBI Taxonomy" id="3075596"/>
    <lineage>
        <taxon>Bacteria</taxon>
        <taxon>Pseudomonadati</taxon>
        <taxon>Bacteroidota</taxon>
        <taxon>Flavobacteriia</taxon>
        <taxon>Flavobacteriales</taxon>
        <taxon>Flavobacteriaceae</taxon>
        <taxon>Croceitalea</taxon>
    </lineage>
</organism>
<keyword evidence="1" id="KW-0472">Membrane</keyword>
<evidence type="ECO:0000313" key="2">
    <source>
        <dbReference type="EMBL" id="MDT0608050.1"/>
    </source>
</evidence>
<keyword evidence="1" id="KW-0812">Transmembrane</keyword>
<feature type="transmembrane region" description="Helical" evidence="1">
    <location>
        <begin position="168"/>
        <end position="189"/>
    </location>
</feature>
<feature type="transmembrane region" description="Helical" evidence="1">
    <location>
        <begin position="118"/>
        <end position="136"/>
    </location>
</feature>
<gene>
    <name evidence="2" type="ORF">RM706_13460</name>
</gene>
<reference evidence="2 3" key="1">
    <citation type="submission" date="2023-09" db="EMBL/GenBank/DDBJ databases">
        <authorList>
            <person name="Rey-Velasco X."/>
        </authorList>
    </citation>
    <scope>NUCLEOTIDE SEQUENCE [LARGE SCALE GENOMIC DNA]</scope>
    <source>
        <strain evidence="2 3">F388</strain>
    </source>
</reference>
<comment type="caution">
    <text evidence="2">The sequence shown here is derived from an EMBL/GenBank/DDBJ whole genome shotgun (WGS) entry which is preliminary data.</text>
</comment>
<accession>A0ABU3ACZ0</accession>
<protein>
    <submittedName>
        <fullName evidence="2">Uncharacterized protein</fullName>
    </submittedName>
</protein>
<keyword evidence="3" id="KW-1185">Reference proteome</keyword>
<evidence type="ECO:0000313" key="3">
    <source>
        <dbReference type="Proteomes" id="UP001255246"/>
    </source>
</evidence>
<evidence type="ECO:0000256" key="1">
    <source>
        <dbReference type="SAM" id="Phobius"/>
    </source>
</evidence>
<dbReference type="Proteomes" id="UP001255246">
    <property type="component" value="Unassembled WGS sequence"/>
</dbReference>
<dbReference type="RefSeq" id="WP_311352414.1">
    <property type="nucleotide sequence ID" value="NZ_JAVRHR010000003.1"/>
</dbReference>
<feature type="transmembrane region" description="Helical" evidence="1">
    <location>
        <begin position="201"/>
        <end position="222"/>
    </location>
</feature>